<gene>
    <name evidence="10" type="ORF">LUCI_2569</name>
</gene>
<evidence type="ECO:0000256" key="8">
    <source>
        <dbReference type="SAM" id="Phobius"/>
    </source>
</evidence>
<dbReference type="AlphaFoldDB" id="A0A498R8M5"/>
<dbReference type="PANTHER" id="PTHR42718:SF9">
    <property type="entry name" value="MAJOR FACILITATOR SUPERFAMILY MULTIDRUG TRANSPORTER MFSC"/>
    <property type="match status" value="1"/>
</dbReference>
<protein>
    <submittedName>
        <fullName evidence="10">Tetracycline resistance protein tetb signature</fullName>
    </submittedName>
</protein>
<dbReference type="CDD" id="cd17321">
    <property type="entry name" value="MFS_MMR_MDR_like"/>
    <property type="match status" value="1"/>
</dbReference>
<feature type="transmembrane region" description="Helical" evidence="8">
    <location>
        <begin position="170"/>
        <end position="192"/>
    </location>
</feature>
<feature type="transmembrane region" description="Helical" evidence="8">
    <location>
        <begin position="84"/>
        <end position="107"/>
    </location>
</feature>
<feature type="transmembrane region" description="Helical" evidence="8">
    <location>
        <begin position="331"/>
        <end position="351"/>
    </location>
</feature>
<feature type="transmembrane region" description="Helical" evidence="8">
    <location>
        <begin position="399"/>
        <end position="423"/>
    </location>
</feature>
<dbReference type="PROSITE" id="PS50850">
    <property type="entry name" value="MFS"/>
    <property type="match status" value="1"/>
</dbReference>
<keyword evidence="5 8" id="KW-0812">Transmembrane</keyword>
<evidence type="ECO:0000256" key="5">
    <source>
        <dbReference type="ARBA" id="ARBA00022692"/>
    </source>
</evidence>
<dbReference type="GO" id="GO:0022857">
    <property type="term" value="F:transmembrane transporter activity"/>
    <property type="evidence" value="ECO:0007669"/>
    <property type="project" value="InterPro"/>
</dbReference>
<evidence type="ECO:0000256" key="7">
    <source>
        <dbReference type="ARBA" id="ARBA00023136"/>
    </source>
</evidence>
<feature type="transmembrane region" description="Helical" evidence="8">
    <location>
        <begin position="143"/>
        <end position="164"/>
    </location>
</feature>
<dbReference type="SUPFAM" id="SSF103473">
    <property type="entry name" value="MFS general substrate transporter"/>
    <property type="match status" value="1"/>
</dbReference>
<dbReference type="Gene3D" id="1.20.1720.10">
    <property type="entry name" value="Multidrug resistance protein D"/>
    <property type="match status" value="1"/>
</dbReference>
<dbReference type="Proteomes" id="UP000277811">
    <property type="component" value="Unassembled WGS sequence"/>
</dbReference>
<comment type="subcellular location">
    <subcellularLocation>
        <location evidence="1">Cell membrane</location>
        <topology evidence="1">Multi-pass membrane protein</topology>
    </subcellularLocation>
</comment>
<feature type="transmembrane region" description="Helical" evidence="8">
    <location>
        <begin position="227"/>
        <end position="248"/>
    </location>
</feature>
<dbReference type="PRINTS" id="PR01036">
    <property type="entry name" value="TCRTETB"/>
</dbReference>
<dbReference type="EMBL" id="UPPP01000072">
    <property type="protein sequence ID" value="VBB07325.1"/>
    <property type="molecule type" value="Genomic_DNA"/>
</dbReference>
<dbReference type="RefSeq" id="WP_122628255.1">
    <property type="nucleotide sequence ID" value="NZ_UPPP01000072.1"/>
</dbReference>
<evidence type="ECO:0000256" key="6">
    <source>
        <dbReference type="ARBA" id="ARBA00022989"/>
    </source>
</evidence>
<keyword evidence="4" id="KW-1003">Cell membrane</keyword>
<dbReference type="PANTHER" id="PTHR42718">
    <property type="entry name" value="MAJOR FACILITATOR SUPERFAMILY MULTIDRUG TRANSPORTER MFSC"/>
    <property type="match status" value="1"/>
</dbReference>
<keyword evidence="6 8" id="KW-1133">Transmembrane helix</keyword>
<dbReference type="OrthoDB" id="102502at2"/>
<sequence>MLHLINWTKHPVIRKWLIHSTTVLGVFMSTLDASIVNIAMPEITTYFHTTLNNVEWVVMIYLLLISSLLLTYGRIGDMYGHRPVFISGFAIFTIASLFNSLAPNIWLLIVSRALQALGAGAILAVVQAIIADTFSPAERGKAIGLNAMFVSLGLATGPSLGGFLVQSFGWQSIFTINIPIGILGTFWAWIVLPKKDGQPQKFDFGGATTAFISLSTFLLALSHGQVWGWNSSLVMALFFATLVTLSIFTYIEIRCPYPMFHFTLFRNRVFLASNLAAMINYLTQYTVTFLMPFYLVNFLTMPEKAAGYLMSAFPLTMMLVSPVAGSLSDRFGSRFLTSAGMGIICAGILLLSHTENFHYWLTIAGLAFVGIGTGLFLAPNNNAIMGSAPKNQLGVASGMLALMRNVGQVMGVAVSGAIFSTQLARYSHWAGKASFPLALHDTYLAAAVIGAIGAIVCWLRGGQK</sequence>
<feature type="transmembrane region" description="Helical" evidence="8">
    <location>
        <begin position="56"/>
        <end position="72"/>
    </location>
</feature>
<dbReference type="InterPro" id="IPR020846">
    <property type="entry name" value="MFS_dom"/>
</dbReference>
<name>A0A498R8M5_9FIRM</name>
<feature type="transmembrane region" description="Helical" evidence="8">
    <location>
        <begin position="204"/>
        <end position="221"/>
    </location>
</feature>
<evidence type="ECO:0000256" key="4">
    <source>
        <dbReference type="ARBA" id="ARBA00022475"/>
    </source>
</evidence>
<evidence type="ECO:0000313" key="10">
    <source>
        <dbReference type="EMBL" id="VBB07325.1"/>
    </source>
</evidence>
<evidence type="ECO:0000256" key="3">
    <source>
        <dbReference type="ARBA" id="ARBA00022448"/>
    </source>
</evidence>
<keyword evidence="11" id="KW-1185">Reference proteome</keyword>
<dbReference type="InterPro" id="IPR004638">
    <property type="entry name" value="EmrB-like"/>
</dbReference>
<feature type="transmembrane region" description="Helical" evidence="8">
    <location>
        <begin position="269"/>
        <end position="293"/>
    </location>
</feature>
<evidence type="ECO:0000256" key="1">
    <source>
        <dbReference type="ARBA" id="ARBA00004651"/>
    </source>
</evidence>
<feature type="transmembrane region" description="Helical" evidence="8">
    <location>
        <begin position="305"/>
        <end position="324"/>
    </location>
</feature>
<accession>A0A498R8M5</accession>
<dbReference type="Pfam" id="PF07690">
    <property type="entry name" value="MFS_1"/>
    <property type="match status" value="2"/>
</dbReference>
<keyword evidence="7 8" id="KW-0472">Membrane</keyword>
<evidence type="ECO:0000256" key="2">
    <source>
        <dbReference type="ARBA" id="ARBA00008537"/>
    </source>
</evidence>
<evidence type="ECO:0000313" key="11">
    <source>
        <dbReference type="Proteomes" id="UP000277811"/>
    </source>
</evidence>
<feature type="transmembrane region" description="Helical" evidence="8">
    <location>
        <begin position="113"/>
        <end position="131"/>
    </location>
</feature>
<organism evidence="10 11">
    <name type="scientific">Lucifera butyrica</name>
    <dbReference type="NCBI Taxonomy" id="1351585"/>
    <lineage>
        <taxon>Bacteria</taxon>
        <taxon>Bacillati</taxon>
        <taxon>Bacillota</taxon>
        <taxon>Negativicutes</taxon>
        <taxon>Veillonellales</taxon>
        <taxon>Veillonellaceae</taxon>
        <taxon>Lucifera</taxon>
    </lineage>
</organism>
<feature type="transmembrane region" description="Helical" evidence="8">
    <location>
        <begin position="443"/>
        <end position="461"/>
    </location>
</feature>
<reference evidence="10 11" key="1">
    <citation type="submission" date="2018-06" db="EMBL/GenBank/DDBJ databases">
        <authorList>
            <person name="Strepis N."/>
        </authorList>
    </citation>
    <scope>NUCLEOTIDE SEQUENCE [LARGE SCALE GENOMIC DNA]</scope>
    <source>
        <strain evidence="10">LUCI</strain>
    </source>
</reference>
<dbReference type="NCBIfam" id="TIGR00711">
    <property type="entry name" value="efflux_EmrB"/>
    <property type="match status" value="1"/>
</dbReference>
<feature type="transmembrane region" description="Helical" evidence="8">
    <location>
        <begin position="16"/>
        <end position="36"/>
    </location>
</feature>
<feature type="domain" description="Major facilitator superfamily (MFS) profile" evidence="9">
    <location>
        <begin position="18"/>
        <end position="464"/>
    </location>
</feature>
<dbReference type="GO" id="GO:0005886">
    <property type="term" value="C:plasma membrane"/>
    <property type="evidence" value="ECO:0007669"/>
    <property type="project" value="UniProtKB-SubCell"/>
</dbReference>
<dbReference type="InterPro" id="IPR011701">
    <property type="entry name" value="MFS"/>
</dbReference>
<dbReference type="InterPro" id="IPR036259">
    <property type="entry name" value="MFS_trans_sf"/>
</dbReference>
<feature type="transmembrane region" description="Helical" evidence="8">
    <location>
        <begin position="357"/>
        <end position="378"/>
    </location>
</feature>
<proteinExistence type="inferred from homology"/>
<dbReference type="Gene3D" id="1.20.1250.20">
    <property type="entry name" value="MFS general substrate transporter like domains"/>
    <property type="match status" value="1"/>
</dbReference>
<evidence type="ECO:0000259" key="9">
    <source>
        <dbReference type="PROSITE" id="PS50850"/>
    </source>
</evidence>
<keyword evidence="3" id="KW-0813">Transport</keyword>
<comment type="similarity">
    <text evidence="2">Belongs to the major facilitator superfamily. EmrB family.</text>
</comment>